<reference evidence="1" key="1">
    <citation type="submission" date="2021-05" db="EMBL/GenBank/DDBJ databases">
        <authorList>
            <person name="Alioto T."/>
            <person name="Alioto T."/>
            <person name="Gomez Garrido J."/>
        </authorList>
    </citation>
    <scope>NUCLEOTIDE SEQUENCE</scope>
</reference>
<dbReference type="EMBL" id="HBUF01040896">
    <property type="protein sequence ID" value="CAG6618105.1"/>
    <property type="molecule type" value="Transcribed_RNA"/>
</dbReference>
<organism evidence="1">
    <name type="scientific">Cacopsylla melanoneura</name>
    <dbReference type="NCBI Taxonomy" id="428564"/>
    <lineage>
        <taxon>Eukaryota</taxon>
        <taxon>Metazoa</taxon>
        <taxon>Ecdysozoa</taxon>
        <taxon>Arthropoda</taxon>
        <taxon>Hexapoda</taxon>
        <taxon>Insecta</taxon>
        <taxon>Pterygota</taxon>
        <taxon>Neoptera</taxon>
        <taxon>Paraneoptera</taxon>
        <taxon>Hemiptera</taxon>
        <taxon>Sternorrhyncha</taxon>
        <taxon>Psylloidea</taxon>
        <taxon>Psyllidae</taxon>
        <taxon>Psyllinae</taxon>
        <taxon>Cacopsylla</taxon>
    </lineage>
</organism>
<accession>A0A8D8LXE7</accession>
<dbReference type="EMBL" id="HBUF01040897">
    <property type="protein sequence ID" value="CAG6618106.1"/>
    <property type="molecule type" value="Transcribed_RNA"/>
</dbReference>
<dbReference type="AlphaFoldDB" id="A0A8D8LXE7"/>
<proteinExistence type="predicted"/>
<evidence type="ECO:0000313" key="1">
    <source>
        <dbReference type="EMBL" id="CAG6618105.1"/>
    </source>
</evidence>
<sequence>MTHTYLHSIIMYGIIIWGNRSHVNQIFINRKRAVRILKRASSRKSCRDFFKELKSVTLPGLHIVETLKFVKGHPENFPQFKSISSYNTRYKFNNGNNFKHTKQYCSLQYNGAFFHTIYKFANRLF</sequence>
<name>A0A8D8LXE7_9HEMI</name>
<protein>
    <submittedName>
        <fullName evidence="1">Uncharacterized protein</fullName>
    </submittedName>
</protein>